<dbReference type="InterPro" id="IPR014729">
    <property type="entry name" value="Rossmann-like_a/b/a_fold"/>
</dbReference>
<dbReference type="InterPro" id="IPR001412">
    <property type="entry name" value="aa-tRNA-synth_I_CS"/>
</dbReference>
<dbReference type="InterPro" id="IPR036695">
    <property type="entry name" value="Arg-tRNA-synth_N_sf"/>
</dbReference>
<evidence type="ECO:0000256" key="5">
    <source>
        <dbReference type="ARBA" id="ARBA00022490"/>
    </source>
</evidence>
<comment type="subunit">
    <text evidence="3">Monomer.</text>
</comment>
<comment type="catalytic activity">
    <reaction evidence="12">
        <text>tRNA(Arg) + L-arginine + ATP = L-arginyl-tRNA(Arg) + AMP + diphosphate</text>
        <dbReference type="Rhea" id="RHEA:20301"/>
        <dbReference type="Rhea" id="RHEA-COMP:9658"/>
        <dbReference type="Rhea" id="RHEA-COMP:9673"/>
        <dbReference type="ChEBI" id="CHEBI:30616"/>
        <dbReference type="ChEBI" id="CHEBI:32682"/>
        <dbReference type="ChEBI" id="CHEBI:33019"/>
        <dbReference type="ChEBI" id="CHEBI:78442"/>
        <dbReference type="ChEBI" id="CHEBI:78513"/>
        <dbReference type="ChEBI" id="CHEBI:456215"/>
        <dbReference type="EC" id="6.1.1.19"/>
    </reaction>
</comment>
<dbReference type="InterPro" id="IPR001278">
    <property type="entry name" value="Arg-tRNA-ligase"/>
</dbReference>
<dbReference type="Pfam" id="PF05746">
    <property type="entry name" value="DALR_1"/>
    <property type="match status" value="1"/>
</dbReference>
<dbReference type="Gene3D" id="3.40.50.620">
    <property type="entry name" value="HUPs"/>
    <property type="match status" value="1"/>
</dbReference>
<feature type="domain" description="Arginyl tRNA synthetase N-terminal" evidence="15">
    <location>
        <begin position="6"/>
        <end position="103"/>
    </location>
</feature>
<dbReference type="PROSITE" id="PS00178">
    <property type="entry name" value="AA_TRNA_LIGASE_I"/>
    <property type="match status" value="1"/>
</dbReference>
<comment type="caution">
    <text evidence="16">The sequence shown here is derived from an EMBL/GenBank/DDBJ whole genome shotgun (WGS) entry which is preliminary data.</text>
</comment>
<evidence type="ECO:0000256" key="4">
    <source>
        <dbReference type="ARBA" id="ARBA00012837"/>
    </source>
</evidence>
<dbReference type="GO" id="GO:0004814">
    <property type="term" value="F:arginine-tRNA ligase activity"/>
    <property type="evidence" value="ECO:0007669"/>
    <property type="project" value="UniProtKB-EC"/>
</dbReference>
<dbReference type="FunFam" id="1.10.730.10:FF:000006">
    <property type="entry name" value="Arginyl-tRNA synthetase 2, mitochondrial"/>
    <property type="match status" value="1"/>
</dbReference>
<evidence type="ECO:0000256" key="2">
    <source>
        <dbReference type="ARBA" id="ARBA00005594"/>
    </source>
</evidence>
<evidence type="ECO:0000256" key="10">
    <source>
        <dbReference type="ARBA" id="ARBA00023146"/>
    </source>
</evidence>
<dbReference type="Pfam" id="PF00750">
    <property type="entry name" value="tRNA-synt_1d"/>
    <property type="match status" value="1"/>
</dbReference>
<keyword evidence="5" id="KW-0963">Cytoplasm</keyword>
<dbReference type="CDD" id="cd00671">
    <property type="entry name" value="ArgRS_core"/>
    <property type="match status" value="1"/>
</dbReference>
<keyword evidence="7 13" id="KW-0547">Nucleotide-binding</keyword>
<proteinExistence type="inferred from homology"/>
<evidence type="ECO:0000256" key="1">
    <source>
        <dbReference type="ARBA" id="ARBA00004496"/>
    </source>
</evidence>
<dbReference type="InterPro" id="IPR008909">
    <property type="entry name" value="DALR_anticod-bd"/>
</dbReference>
<dbReference type="FunFam" id="3.40.50.620:FF:000116">
    <property type="entry name" value="Arginine--tRNA ligase"/>
    <property type="match status" value="1"/>
</dbReference>
<reference evidence="16" key="1">
    <citation type="submission" date="2023-07" db="EMBL/GenBank/DDBJ databases">
        <authorList>
            <consortium name="AG Swart"/>
            <person name="Singh M."/>
            <person name="Singh A."/>
            <person name="Seah K."/>
            <person name="Emmerich C."/>
        </authorList>
    </citation>
    <scope>NUCLEOTIDE SEQUENCE</scope>
    <source>
        <strain evidence="16">DP1</strain>
    </source>
</reference>
<evidence type="ECO:0000313" key="17">
    <source>
        <dbReference type="Proteomes" id="UP001295684"/>
    </source>
</evidence>
<evidence type="ECO:0000256" key="11">
    <source>
        <dbReference type="ARBA" id="ARBA00033033"/>
    </source>
</evidence>
<dbReference type="SMART" id="SM00836">
    <property type="entry name" value="DALR_1"/>
    <property type="match status" value="1"/>
</dbReference>
<organism evidence="16 17">
    <name type="scientific">Euplotes crassus</name>
    <dbReference type="NCBI Taxonomy" id="5936"/>
    <lineage>
        <taxon>Eukaryota</taxon>
        <taxon>Sar</taxon>
        <taxon>Alveolata</taxon>
        <taxon>Ciliophora</taxon>
        <taxon>Intramacronucleata</taxon>
        <taxon>Spirotrichea</taxon>
        <taxon>Hypotrichia</taxon>
        <taxon>Euplotida</taxon>
        <taxon>Euplotidae</taxon>
        <taxon>Moneuplotes</taxon>
    </lineage>
</organism>
<sequence length="592" mass="67691">MINLAHYLSEIITEAVQAEIPEIKEKFIINSDKDKEWQYATPTAIKIWNMNKKKGGLGFANCKELAEKIAEIIPTTGIIERVSTLKAGKGPDDKSGFFINIFLQKAALAERLKEFVYNDITYEAEKKVKVVVDFSSPNIAKNMHVGHLRSTIIGDSMCRILEYMGHDVKRVNHIGDWGTQFGMLISHMEDTYPDFLEKQPNISDLDGFYKEAKNRFDNEEDFKTRSRETVVKLQGGDESILKAWRMICDVSRSQFVQIYDRLKIVNNEYGESFYNDMIPPLVERLEKDGVIVEDDGCKCIFVPKIKVPLIVVKSDGGYNYDSTDLAAMEYRVNVEKADRIIVLTDMGQSFHFKQLEGASKLAGILDPKKHRFDHMGFGLVLDANGEKIKSRSGESIQLMSLLDEARDRAAEVCKQKHENSKEEEKLTEEEYLERGEIIGMTSVKYYDLKQNRTSSYGFSYDKILDPKGDTGVYLLYMYVRLCSILRKGGYDEERLAEVAKEAELNLETPEEINLGLLLLRLPEYIDGVFNDLQINKICNMLYDISTQIGSFYANNKVLGDEKELPRILLIELTRKVMKTLFNLLGMDTIDKI</sequence>
<name>A0AAD1U2N4_EUPCR</name>
<dbReference type="SUPFAM" id="SSF47323">
    <property type="entry name" value="Anticodon-binding domain of a subclass of class I aminoacyl-tRNA synthetases"/>
    <property type="match status" value="1"/>
</dbReference>
<keyword evidence="17" id="KW-1185">Reference proteome</keyword>
<dbReference type="PANTHER" id="PTHR11956:SF5">
    <property type="entry name" value="ARGININE--TRNA LIGASE, CYTOPLASMIC"/>
    <property type="match status" value="1"/>
</dbReference>
<dbReference type="EMBL" id="CAMPGE010002307">
    <property type="protein sequence ID" value="CAI2361107.1"/>
    <property type="molecule type" value="Genomic_DNA"/>
</dbReference>
<dbReference type="GO" id="GO:0005737">
    <property type="term" value="C:cytoplasm"/>
    <property type="evidence" value="ECO:0007669"/>
    <property type="project" value="UniProtKB-SubCell"/>
</dbReference>
<accession>A0AAD1U2N4</accession>
<evidence type="ECO:0000256" key="6">
    <source>
        <dbReference type="ARBA" id="ARBA00022598"/>
    </source>
</evidence>
<keyword evidence="9 13" id="KW-0648">Protein biosynthesis</keyword>
<evidence type="ECO:0000256" key="12">
    <source>
        <dbReference type="ARBA" id="ARBA00049339"/>
    </source>
</evidence>
<dbReference type="InterPro" id="IPR005148">
    <property type="entry name" value="Arg-tRNA-synth_N"/>
</dbReference>
<dbReference type="GO" id="GO:0005524">
    <property type="term" value="F:ATP binding"/>
    <property type="evidence" value="ECO:0007669"/>
    <property type="project" value="UniProtKB-KW"/>
</dbReference>
<gene>
    <name evidence="16" type="ORF">ECRASSUSDP1_LOCUS2417</name>
</gene>
<dbReference type="Gene3D" id="1.10.730.10">
    <property type="entry name" value="Isoleucyl-tRNA Synthetase, Domain 1"/>
    <property type="match status" value="1"/>
</dbReference>
<dbReference type="InterPro" id="IPR009080">
    <property type="entry name" value="tRNAsynth_Ia_anticodon-bd"/>
</dbReference>
<evidence type="ECO:0000256" key="13">
    <source>
        <dbReference type="RuleBase" id="RU363038"/>
    </source>
</evidence>
<dbReference type="Pfam" id="PF03485">
    <property type="entry name" value="Arg_tRNA_synt_N"/>
    <property type="match status" value="1"/>
</dbReference>
<evidence type="ECO:0000256" key="8">
    <source>
        <dbReference type="ARBA" id="ARBA00022840"/>
    </source>
</evidence>
<keyword evidence="6 13" id="KW-0436">Ligase</keyword>
<feature type="domain" description="DALR anticodon binding" evidence="14">
    <location>
        <begin position="474"/>
        <end position="592"/>
    </location>
</feature>
<evidence type="ECO:0000256" key="7">
    <source>
        <dbReference type="ARBA" id="ARBA00022741"/>
    </source>
</evidence>
<dbReference type="NCBIfam" id="TIGR00456">
    <property type="entry name" value="argS"/>
    <property type="match status" value="1"/>
</dbReference>
<dbReference type="InterPro" id="IPR035684">
    <property type="entry name" value="ArgRS_core"/>
</dbReference>
<keyword evidence="8 13" id="KW-0067">ATP-binding</keyword>
<dbReference type="Proteomes" id="UP001295684">
    <property type="component" value="Unassembled WGS sequence"/>
</dbReference>
<evidence type="ECO:0000313" key="16">
    <source>
        <dbReference type="EMBL" id="CAI2361107.1"/>
    </source>
</evidence>
<dbReference type="SMART" id="SM01016">
    <property type="entry name" value="Arg_tRNA_synt_N"/>
    <property type="match status" value="1"/>
</dbReference>
<dbReference type="SUPFAM" id="SSF52374">
    <property type="entry name" value="Nucleotidylyl transferase"/>
    <property type="match status" value="1"/>
</dbReference>
<dbReference type="Gene3D" id="3.30.1360.70">
    <property type="entry name" value="Arginyl tRNA synthetase N-terminal domain"/>
    <property type="match status" value="1"/>
</dbReference>
<dbReference type="PANTHER" id="PTHR11956">
    <property type="entry name" value="ARGINYL-TRNA SYNTHETASE"/>
    <property type="match status" value="1"/>
</dbReference>
<dbReference type="HAMAP" id="MF_00123">
    <property type="entry name" value="Arg_tRNA_synth"/>
    <property type="match status" value="1"/>
</dbReference>
<evidence type="ECO:0000256" key="3">
    <source>
        <dbReference type="ARBA" id="ARBA00011245"/>
    </source>
</evidence>
<keyword evidence="10 13" id="KW-0030">Aminoacyl-tRNA synthetase</keyword>
<evidence type="ECO:0000259" key="15">
    <source>
        <dbReference type="SMART" id="SM01016"/>
    </source>
</evidence>
<comment type="subcellular location">
    <subcellularLocation>
        <location evidence="1">Cytoplasm</location>
    </subcellularLocation>
</comment>
<dbReference type="AlphaFoldDB" id="A0AAD1U2N4"/>
<comment type="similarity">
    <text evidence="2 13">Belongs to the class-I aminoacyl-tRNA synthetase family.</text>
</comment>
<dbReference type="PRINTS" id="PR01038">
    <property type="entry name" value="TRNASYNTHARG"/>
</dbReference>
<dbReference type="GO" id="GO:0006420">
    <property type="term" value="P:arginyl-tRNA aminoacylation"/>
    <property type="evidence" value="ECO:0007669"/>
    <property type="project" value="InterPro"/>
</dbReference>
<evidence type="ECO:0000256" key="9">
    <source>
        <dbReference type="ARBA" id="ARBA00022917"/>
    </source>
</evidence>
<protein>
    <recommendedName>
        <fullName evidence="4">arginine--tRNA ligase</fullName>
        <ecNumber evidence="4">6.1.1.19</ecNumber>
    </recommendedName>
    <alternativeName>
        <fullName evidence="11">Arginyl-tRNA synthetase</fullName>
    </alternativeName>
</protein>
<dbReference type="EC" id="6.1.1.19" evidence="4"/>
<evidence type="ECO:0000259" key="14">
    <source>
        <dbReference type="SMART" id="SM00836"/>
    </source>
</evidence>